<feature type="transmembrane region" description="Helical" evidence="7">
    <location>
        <begin position="222"/>
        <end position="241"/>
    </location>
</feature>
<feature type="transmembrane region" description="Helical" evidence="7">
    <location>
        <begin position="261"/>
        <end position="277"/>
    </location>
</feature>
<evidence type="ECO:0000256" key="6">
    <source>
        <dbReference type="ARBA" id="ARBA00023136"/>
    </source>
</evidence>
<dbReference type="InterPro" id="IPR052049">
    <property type="entry name" value="Electron_transfer_protein"/>
</dbReference>
<reference evidence="8 9" key="1">
    <citation type="submission" date="2019-04" db="EMBL/GenBank/DDBJ databases">
        <title>Microbes associate with the intestines of laboratory mice.</title>
        <authorList>
            <person name="Navarre W."/>
            <person name="Wong E."/>
            <person name="Huang K.C."/>
            <person name="Tropini C."/>
            <person name="Ng K."/>
            <person name="Yu B."/>
        </authorList>
    </citation>
    <scope>NUCLEOTIDE SEQUENCE [LARGE SCALE GENOMIC DNA]</scope>
    <source>
        <strain evidence="8 9">NM48_B13</strain>
    </source>
</reference>
<evidence type="ECO:0000256" key="2">
    <source>
        <dbReference type="ARBA" id="ARBA00008929"/>
    </source>
</evidence>
<evidence type="ECO:0000256" key="7">
    <source>
        <dbReference type="SAM" id="Phobius"/>
    </source>
</evidence>
<dbReference type="OrthoDB" id="3176620at2"/>
<dbReference type="Proteomes" id="UP000309454">
    <property type="component" value="Unassembled WGS sequence"/>
</dbReference>
<dbReference type="GO" id="GO:0005886">
    <property type="term" value="C:plasma membrane"/>
    <property type="evidence" value="ECO:0007669"/>
    <property type="project" value="UniProtKB-SubCell"/>
</dbReference>
<keyword evidence="5 7" id="KW-1133">Transmembrane helix</keyword>
<dbReference type="PANTHER" id="PTHR34856:SF2">
    <property type="entry name" value="PROTEIN NRFD"/>
    <property type="match status" value="1"/>
</dbReference>
<name>A0A4T9T758_9ACTN</name>
<comment type="similarity">
    <text evidence="2">Belongs to the NrfD family.</text>
</comment>
<feature type="transmembrane region" description="Helical" evidence="7">
    <location>
        <begin position="75"/>
        <end position="94"/>
    </location>
</feature>
<feature type="transmembrane region" description="Helical" evidence="7">
    <location>
        <begin position="114"/>
        <end position="135"/>
    </location>
</feature>
<keyword evidence="4 7" id="KW-0812">Transmembrane</keyword>
<dbReference type="PANTHER" id="PTHR34856">
    <property type="entry name" value="PROTEIN NRFD"/>
    <property type="match status" value="1"/>
</dbReference>
<feature type="transmembrane region" description="Helical" evidence="7">
    <location>
        <begin position="6"/>
        <end position="26"/>
    </location>
</feature>
<comment type="caution">
    <text evidence="8">The sequence shown here is derived from an EMBL/GenBank/DDBJ whole genome shotgun (WGS) entry which is preliminary data.</text>
</comment>
<keyword evidence="9" id="KW-1185">Reference proteome</keyword>
<dbReference type="Pfam" id="PF03916">
    <property type="entry name" value="NrfD"/>
    <property type="match status" value="1"/>
</dbReference>
<evidence type="ECO:0000256" key="3">
    <source>
        <dbReference type="ARBA" id="ARBA00022475"/>
    </source>
</evidence>
<sequence length="327" mass="34099">MIGELATWYLFLAGAGAGALLVTAVLEALTPFEVRCCEAVGPADAAVRNGFARIASRIAMPAAPRAPFPQFFGPAYGVGLIAVVVGALCLLADLGRPDRLLRLLFAPTLSFISVGVWLLMALGLCAGLLCAVWVFGAARIPRGLVAAVRIGCALCAVAVMTYTGLLLASIQAVPFWHSAWLPLLFVASDISTGIGLVVAAVVLCGGDGPFRTTLLRIKQWDAAAIVIEAICLALLLLSAYFQGTTARESATMLLSGSVAPQFWIMVVATGLVFPFLAERLGRLGSQRMMLSVSAALLISCFFLRWCVVQVGMAPDVAAAVMVALGAG</sequence>
<dbReference type="EMBL" id="SSTM01000004">
    <property type="protein sequence ID" value="TJW10352.1"/>
    <property type="molecule type" value="Genomic_DNA"/>
</dbReference>
<gene>
    <name evidence="8" type="ORF">E5982_07375</name>
</gene>
<evidence type="ECO:0000313" key="9">
    <source>
        <dbReference type="Proteomes" id="UP000309454"/>
    </source>
</evidence>
<evidence type="ECO:0000256" key="1">
    <source>
        <dbReference type="ARBA" id="ARBA00004651"/>
    </source>
</evidence>
<feature type="transmembrane region" description="Helical" evidence="7">
    <location>
        <begin position="147"/>
        <end position="170"/>
    </location>
</feature>
<protein>
    <recommendedName>
        <fullName evidence="10">Polysulfide reductase</fullName>
    </recommendedName>
</protein>
<accession>A0A4T9T758</accession>
<evidence type="ECO:0000313" key="8">
    <source>
        <dbReference type="EMBL" id="TJW10352.1"/>
    </source>
</evidence>
<proteinExistence type="inferred from homology"/>
<keyword evidence="6 7" id="KW-0472">Membrane</keyword>
<keyword evidence="3" id="KW-1003">Cell membrane</keyword>
<dbReference type="Gene3D" id="1.20.1630.10">
    <property type="entry name" value="Formate dehydrogenase/DMSO reductase domain"/>
    <property type="match status" value="1"/>
</dbReference>
<dbReference type="AlphaFoldDB" id="A0A4T9T758"/>
<feature type="transmembrane region" description="Helical" evidence="7">
    <location>
        <begin position="289"/>
        <end position="312"/>
    </location>
</feature>
<comment type="subcellular location">
    <subcellularLocation>
        <location evidence="1">Cell membrane</location>
        <topology evidence="1">Multi-pass membrane protein</topology>
    </subcellularLocation>
</comment>
<organism evidence="8 9">
    <name type="scientific">Parvibacter caecicola</name>
    <dbReference type="NCBI Taxonomy" id="747645"/>
    <lineage>
        <taxon>Bacteria</taxon>
        <taxon>Bacillati</taxon>
        <taxon>Actinomycetota</taxon>
        <taxon>Coriobacteriia</taxon>
        <taxon>Coriobacteriales</taxon>
        <taxon>Coriobacteriaceae</taxon>
        <taxon>Parvibacter</taxon>
    </lineage>
</organism>
<evidence type="ECO:0000256" key="5">
    <source>
        <dbReference type="ARBA" id="ARBA00022989"/>
    </source>
</evidence>
<evidence type="ECO:0000256" key="4">
    <source>
        <dbReference type="ARBA" id="ARBA00022692"/>
    </source>
</evidence>
<evidence type="ECO:0008006" key="10">
    <source>
        <dbReference type="Google" id="ProtNLM"/>
    </source>
</evidence>
<dbReference type="RefSeq" id="WP_136845969.1">
    <property type="nucleotide sequence ID" value="NZ_SSTM01000004.1"/>
</dbReference>
<feature type="transmembrane region" description="Helical" evidence="7">
    <location>
        <begin position="190"/>
        <end position="210"/>
    </location>
</feature>
<dbReference type="InterPro" id="IPR005614">
    <property type="entry name" value="NrfD-like"/>
</dbReference>